<dbReference type="Proteomes" id="UP000626982">
    <property type="component" value="Unassembled WGS sequence"/>
</dbReference>
<sequence length="277" mass="29276">MTQTHATHALPSAADLRLVVSDMDGTFLDGTGAPPPGWADLAAELARRGVAFAPASGRQHAAIVGVLEPGAETVVIAENGAHVRRGDELVAAAPLPLGRADAALAAVRAMPAPDHDVGAVLCGVRSAYVERDDEAFLEHVHRYFRALEIVDDLADVDDEIVKVSVLDLRAPDSDVAERLAAALPDLTVRSGSRHWIDVQRPDVDKGTAVRALQERLGITAEQTLVFGDYLNDLPMFEAAAHTVAMANAHDAVLASARHVAPSNDEQGVVRTLRAILG</sequence>
<evidence type="ECO:0000313" key="1">
    <source>
        <dbReference type="EMBL" id="GGN84781.1"/>
    </source>
</evidence>
<dbReference type="PANTHER" id="PTHR10000">
    <property type="entry name" value="PHOSPHOSERINE PHOSPHATASE"/>
    <property type="match status" value="1"/>
</dbReference>
<dbReference type="InterPro" id="IPR023214">
    <property type="entry name" value="HAD_sf"/>
</dbReference>
<dbReference type="NCBIfam" id="TIGR01484">
    <property type="entry name" value="HAD-SF-IIB"/>
    <property type="match status" value="1"/>
</dbReference>
<keyword evidence="1" id="KW-0378">Hydrolase</keyword>
<dbReference type="SFLD" id="SFLDG01140">
    <property type="entry name" value="C2.B:_Phosphomannomutase_and_P"/>
    <property type="match status" value="1"/>
</dbReference>
<name>A0ABQ2KKK2_9MICO</name>
<protein>
    <submittedName>
        <fullName evidence="1">Hydrolase</fullName>
    </submittedName>
</protein>
<dbReference type="EMBL" id="BMLM01000001">
    <property type="protein sequence ID" value="GGN84781.1"/>
    <property type="molecule type" value="Genomic_DNA"/>
</dbReference>
<dbReference type="Gene3D" id="3.30.1240.10">
    <property type="match status" value="1"/>
</dbReference>
<dbReference type="SUPFAM" id="SSF56784">
    <property type="entry name" value="HAD-like"/>
    <property type="match status" value="1"/>
</dbReference>
<reference evidence="2" key="1">
    <citation type="journal article" date="2019" name="Int. J. Syst. Evol. Microbiol.">
        <title>The Global Catalogue of Microorganisms (GCM) 10K type strain sequencing project: providing services to taxonomists for standard genome sequencing and annotation.</title>
        <authorList>
            <consortium name="The Broad Institute Genomics Platform"/>
            <consortium name="The Broad Institute Genome Sequencing Center for Infectious Disease"/>
            <person name="Wu L."/>
            <person name="Ma J."/>
        </authorList>
    </citation>
    <scope>NUCLEOTIDE SEQUENCE [LARGE SCALE GENOMIC DNA]</scope>
    <source>
        <strain evidence="2">CGMCC 1.6960</strain>
    </source>
</reference>
<gene>
    <name evidence="1" type="ORF">GCM10010968_16980</name>
</gene>
<proteinExistence type="predicted"/>
<dbReference type="Gene3D" id="3.40.50.1000">
    <property type="entry name" value="HAD superfamily/HAD-like"/>
    <property type="match status" value="1"/>
</dbReference>
<accession>A0ABQ2KKK2</accession>
<dbReference type="InterPro" id="IPR006379">
    <property type="entry name" value="HAD-SF_hydro_IIB"/>
</dbReference>
<dbReference type="GO" id="GO:0016787">
    <property type="term" value="F:hydrolase activity"/>
    <property type="evidence" value="ECO:0007669"/>
    <property type="project" value="UniProtKB-KW"/>
</dbReference>
<keyword evidence="2" id="KW-1185">Reference proteome</keyword>
<organism evidence="1 2">
    <name type="scientific">Agrococcus terreus</name>
    <dbReference type="NCBI Taxonomy" id="574649"/>
    <lineage>
        <taxon>Bacteria</taxon>
        <taxon>Bacillati</taxon>
        <taxon>Actinomycetota</taxon>
        <taxon>Actinomycetes</taxon>
        <taxon>Micrococcales</taxon>
        <taxon>Microbacteriaceae</taxon>
        <taxon>Agrococcus</taxon>
    </lineage>
</organism>
<comment type="caution">
    <text evidence="1">The sequence shown here is derived from an EMBL/GenBank/DDBJ whole genome shotgun (WGS) entry which is preliminary data.</text>
</comment>
<dbReference type="RefSeq" id="WP_188717735.1">
    <property type="nucleotide sequence ID" value="NZ_BAABBD010000002.1"/>
</dbReference>
<dbReference type="InterPro" id="IPR036412">
    <property type="entry name" value="HAD-like_sf"/>
</dbReference>
<dbReference type="SFLD" id="SFLDS00003">
    <property type="entry name" value="Haloacid_Dehalogenase"/>
    <property type="match status" value="1"/>
</dbReference>
<dbReference type="PANTHER" id="PTHR10000:SF53">
    <property type="entry name" value="5-AMINO-6-(5-PHOSPHO-D-RIBITYLAMINO)URACIL PHOSPHATASE YBJI-RELATED"/>
    <property type="match status" value="1"/>
</dbReference>
<evidence type="ECO:0000313" key="2">
    <source>
        <dbReference type="Proteomes" id="UP000626982"/>
    </source>
</evidence>
<dbReference type="Pfam" id="PF08282">
    <property type="entry name" value="Hydrolase_3"/>
    <property type="match status" value="1"/>
</dbReference>